<sequence length="1244" mass="135852">MYPNGCSSTPIVTQHEDYDARGRLLASTDANGVGTSFVYEGSQLVKKVEAVGTSLERVTEFGYDDGVTHGDYIKSMDGRYEVLCFRRNTVLGQGCVGGERTHLLQWKAFSSVPSGATHSERVDYTYHDGKLRSETYRDATNQVRRTRYFEGDPLGRQTFESWGAAAPASPSENVFSQVSLFDKANNRIGQGSPYQSSSTAPEPLCGGFDPSSAGEHRMPASPQCKAFMYDRLSRLIGFMEPPESGSSNSPAVKACFTYSNAGHLRTVRLGCPGGSGPAGDCSQCTQPPFEYRHDDFGNVVSAVTPWRQTGAYRFEYDAAGNRVRNQTPTMGNIVGHQWVENTYDGLGRVLKSEAVRFPVGVGGLSRETLFEYRYDQQVTPPWGCPAYAASLSSLSMGRPQVLTDSFGDTWYRYDVHGNVIGKYRVRNRPGVPPRTDACFFTGGHHRYYDGPGRLRSETYPSGRGMLYEYHPAPGSHRIQSVSATTVDGAGLWSSLQPLVENVQWEPFAGLRSYVLIAPTAPDGAQKAKVEYHWTGSNQPITSCSSTSFSTGSDSTGRMFGLTVSKAEAGGVMGDIFKRVYTWRADQLLQEDTCLLETGTVPPNSIRYAESSSGVAGYDSRLQLRHARELSNASAGAGGSFSSRYYEYDTRGNRTFDLHDGWSFDFEYSGSGTSADRLMTRTLSVPACSSPPCARPISVTQRYQYDADGRVTRVAGHKRHSDSVSSPINYLDLDPSMDGTNAAIGAVYREVEDSDGRRYEYFYDVAGRRRLKRYMGASTGSVLDDEYFYDGVNLIEDRGHTSLNPATADGVYDEYIWLAGRPIAFFKRRVNRDGPPVADFVGDCPRNGEPAPCGLYFVVTDRMGKPVLTMNSSRLVSGVADYDPFGHVNRTALVVDTPLGVAPQQTALMATLQAPTSTATTTQVRLRASFVDFQNTDSRVYLADGAGAPMTGVNGLSSMIHHDQGFLPVTPWTGVEADGSLQVMYRASKTTAQNDDEASLSGFEYRRFQVGASPVWTPLRFPGQYHDAETDLFENWNRYYDAAIGRYFGPDPMLQDPAYALNAAQRGMGVPAYAYAHNNPVYYTDPSGKAVPLLLGLVCVGGVCEAAVAAAAVGATIATAYIAAKVMPHLSEGSEEEAAPTLGESIGRGHAAGKHEGEFEEIGITEEALPGFIDEVIEEAKATEGRVIPLKRGRTAYIDPESETVVIHDPGHPDLGTAMRPTIEGTDKSNYKEYVKTLRSELRKK</sequence>
<feature type="region of interest" description="Disordered" evidence="1">
    <location>
        <begin position="1207"/>
        <end position="1227"/>
    </location>
</feature>
<evidence type="ECO:0000256" key="1">
    <source>
        <dbReference type="SAM" id="MobiDB-lite"/>
    </source>
</evidence>
<dbReference type="Proteomes" id="UP000009026">
    <property type="component" value="Chromosome"/>
</dbReference>
<dbReference type="PANTHER" id="PTHR32305">
    <property type="match status" value="1"/>
</dbReference>
<dbReference type="EMBL" id="CP012109">
    <property type="protein sequence ID" value="AKQ66626.1"/>
    <property type="molecule type" value="Genomic_DNA"/>
</dbReference>
<dbReference type="eggNOG" id="COG3209">
    <property type="taxonomic scope" value="Bacteria"/>
</dbReference>
<keyword evidence="3" id="KW-1185">Reference proteome</keyword>
<accession>A0A0H4WT13</accession>
<organism evidence="2 3">
    <name type="scientific">Pseudomyxococcus hansupus</name>
    <dbReference type="NCBI Taxonomy" id="1297742"/>
    <lineage>
        <taxon>Bacteria</taxon>
        <taxon>Pseudomonadati</taxon>
        <taxon>Myxococcota</taxon>
        <taxon>Myxococcia</taxon>
        <taxon>Myxococcales</taxon>
        <taxon>Cystobacterineae</taxon>
        <taxon>Myxococcaceae</taxon>
        <taxon>Pseudomyxococcus</taxon>
    </lineage>
</organism>
<dbReference type="NCBIfam" id="TIGR03696">
    <property type="entry name" value="Rhs_assc_core"/>
    <property type="match status" value="1"/>
</dbReference>
<name>A0A0H4WT13_9BACT</name>
<dbReference type="PATRIC" id="fig|1297742.4.peg.3571"/>
<evidence type="ECO:0000313" key="2">
    <source>
        <dbReference type="EMBL" id="AKQ66626.1"/>
    </source>
</evidence>
<dbReference type="InterPro" id="IPR022385">
    <property type="entry name" value="Rhs_assc_core"/>
</dbReference>
<dbReference type="STRING" id="1297742.A176_003538"/>
<reference evidence="2 3" key="1">
    <citation type="journal article" date="2016" name="PLoS ONE">
        <title>Complete Genome Sequence and Comparative Genomics of a Novel Myxobacterium Myxococcus hansupus.</title>
        <authorList>
            <person name="Sharma G."/>
            <person name="Narwani T."/>
            <person name="Subramanian S."/>
        </authorList>
    </citation>
    <scope>NUCLEOTIDE SEQUENCE [LARGE SCALE GENOMIC DNA]</scope>
    <source>
        <strain evidence="3">mixupus</strain>
    </source>
</reference>
<gene>
    <name evidence="2" type="ORF">A176_003538</name>
</gene>
<dbReference type="Gene3D" id="2.180.10.10">
    <property type="entry name" value="RHS repeat-associated core"/>
    <property type="match status" value="2"/>
</dbReference>
<evidence type="ECO:0000313" key="3">
    <source>
        <dbReference type="Proteomes" id="UP000009026"/>
    </source>
</evidence>
<dbReference type="InterPro" id="IPR050708">
    <property type="entry name" value="T6SS_VgrG/RHS"/>
</dbReference>
<dbReference type="PANTHER" id="PTHR32305:SF15">
    <property type="entry name" value="PROTEIN RHSA-RELATED"/>
    <property type="match status" value="1"/>
</dbReference>
<proteinExistence type="predicted"/>
<protein>
    <submittedName>
        <fullName evidence="2">Rhs family protein</fullName>
    </submittedName>
</protein>
<dbReference type="KEGG" id="mym:A176_003538"/>
<dbReference type="AlphaFoldDB" id="A0A0H4WT13"/>